<protein>
    <submittedName>
        <fullName evidence="1">3126_t:CDS:1</fullName>
    </submittedName>
</protein>
<proteinExistence type="predicted"/>
<gene>
    <name evidence="1" type="ORF">RPERSI_LOCUS18335</name>
</gene>
<dbReference type="EMBL" id="CAJVQC010048397">
    <property type="protein sequence ID" value="CAG8786173.1"/>
    <property type="molecule type" value="Genomic_DNA"/>
</dbReference>
<reference evidence="1" key="1">
    <citation type="submission" date="2021-06" db="EMBL/GenBank/DDBJ databases">
        <authorList>
            <person name="Kallberg Y."/>
            <person name="Tangrot J."/>
            <person name="Rosling A."/>
        </authorList>
    </citation>
    <scope>NUCLEOTIDE SEQUENCE</scope>
    <source>
        <strain evidence="1">MA461A</strain>
    </source>
</reference>
<name>A0ACA9RBA6_9GLOM</name>
<feature type="non-terminal residue" evidence="1">
    <location>
        <position position="1"/>
    </location>
</feature>
<sequence>EKYNTCLALSKLYEQYKGETKEISSKMREKELKEIKQELFLEFYKRNNYKEDSEKEFDQLLRQLLTPKVKIHSEASYHSKLLPTKEITQLLQNSQLIPQQNKSLELINRFLEKSKELTKELEAIIAANPSIKTRVQELTNLIKQKKEKIVGIFRRLLPDKEKEIELIQSLIVAHLEYTKAKNQSLPSKHYWEDSLEEEIEASLADCEKLVAWELELEEKLNAKQLLLENQKQMIHRINSTAPVQTTSLIQFRDSASSMYNSQQFIANQTQLITKQLVNIIEELTEESDKVFSTTEKPIFEEKDKIGEGGYSKVYRGKHKERDVAVKKLLLDDETKRKEIKNEINTLKKLKDRNIIQYYGVYYDNKEILIIMEHAKNGTLADFIKNIKEQNWKLNTNIIRQIASGLAYIHHKGIIHRDLKSLNVLMTAGNQTKIADFGLSIKDISALKSNSTGGKVATKCTTPFKDIKRIDDLQFHIIGGGKETIPDDAPQSIQNIIQQC</sequence>
<evidence type="ECO:0000313" key="2">
    <source>
        <dbReference type="Proteomes" id="UP000789920"/>
    </source>
</evidence>
<accession>A0ACA9RBA6</accession>
<organism evidence="1 2">
    <name type="scientific">Racocetra persica</name>
    <dbReference type="NCBI Taxonomy" id="160502"/>
    <lineage>
        <taxon>Eukaryota</taxon>
        <taxon>Fungi</taxon>
        <taxon>Fungi incertae sedis</taxon>
        <taxon>Mucoromycota</taxon>
        <taxon>Glomeromycotina</taxon>
        <taxon>Glomeromycetes</taxon>
        <taxon>Diversisporales</taxon>
        <taxon>Gigasporaceae</taxon>
        <taxon>Racocetra</taxon>
    </lineage>
</organism>
<comment type="caution">
    <text evidence="1">The sequence shown here is derived from an EMBL/GenBank/DDBJ whole genome shotgun (WGS) entry which is preliminary data.</text>
</comment>
<evidence type="ECO:0000313" key="1">
    <source>
        <dbReference type="EMBL" id="CAG8786173.1"/>
    </source>
</evidence>
<dbReference type="Proteomes" id="UP000789920">
    <property type="component" value="Unassembled WGS sequence"/>
</dbReference>
<keyword evidence="2" id="KW-1185">Reference proteome</keyword>